<feature type="domain" description="Polysaccharide chain length determinant N-terminal" evidence="8">
    <location>
        <begin position="37"/>
        <end position="128"/>
    </location>
</feature>
<sequence length="771" mass="81887">MVNNVQTWAESKLNNRFTYDEKDAGRPAAEETRRPGEVDIGVLLSILFRQWLLILAITLLFVGVGLAYATLAPRVWQSTARVLLDPRDKQVAGPDLSQPIQGIDAVWIDTQANIVTSAAILSTVIDTLDLEHDPEFGGTSDETLRALVKAIKVARADQTYVLDISVLSDSASKSARIAQELAEAFVANQVEVKAAAVREASNLINRQLDDLRSKARAAQEKLETYRRDHGILTANGRSVDEDTLRQLNDAYVAARLRTQDAKARRDKIAAARASGSDAALGGIDSTVLSRLKIERALAARTVGELAQDLGPSHPRMVAARGDLSRADAQIEAELKTLSASTDAEYQVAAAAEASARKALDDASAVVTDTSERTIELRELENEASLRADMYKNYVARTEEITLQANTQVSDARVIAPANVPLSPYAPRRTIILALAGIAGLGLALTIAVYRGRRYLPEYRWIEEAAVAKSVGETRPAVAAGTLQEAVLDFAEVAAEADDPDEAPSPIVAEDEADRAETALSDDAPAAPPVLAELSVATRVVAHDRRGRPAIRTARTILTSAIADGEGVPLPTAAKTFEDLARNVTTAAGASRKILVLGANDGPAAATVAFGLAHVPTEDGVLLVDASWDDLPLYRAYVDETMPGVIDVIAGTADAASVAICEGGPDVTLIGVGGPDAAADIAANVGRIADFVDKLSHDFGRVVLHCGHRHSPELLKALLARVDAVLIVADAVVEDDDEAAEMVRDLLGALPAFTGLVLVTERPEQLAVAERA</sequence>
<comment type="caution">
    <text evidence="10">The sequence shown here is derived from an EMBL/GenBank/DDBJ whole genome shotgun (WGS) entry which is preliminary data.</text>
</comment>
<dbReference type="SUPFAM" id="SSF52540">
    <property type="entry name" value="P-loop containing nucleoside triphosphate hydrolases"/>
    <property type="match status" value="1"/>
</dbReference>
<evidence type="ECO:0000313" key="10">
    <source>
        <dbReference type="EMBL" id="PIO99878.1"/>
    </source>
</evidence>
<feature type="transmembrane region" description="Helical" evidence="7">
    <location>
        <begin position="51"/>
        <end position="71"/>
    </location>
</feature>
<evidence type="ECO:0000256" key="1">
    <source>
        <dbReference type="ARBA" id="ARBA00004651"/>
    </source>
</evidence>
<dbReference type="Pfam" id="PF02706">
    <property type="entry name" value="Wzz"/>
    <property type="match status" value="1"/>
</dbReference>
<dbReference type="InterPro" id="IPR032807">
    <property type="entry name" value="GNVR"/>
</dbReference>
<feature type="coiled-coil region" evidence="6">
    <location>
        <begin position="201"/>
        <end position="228"/>
    </location>
</feature>
<organism evidence="10 11">
    <name type="scientific">Pleomorphomonas carboxyditropha</name>
    <dbReference type="NCBI Taxonomy" id="2023338"/>
    <lineage>
        <taxon>Bacteria</taxon>
        <taxon>Pseudomonadati</taxon>
        <taxon>Pseudomonadota</taxon>
        <taxon>Alphaproteobacteria</taxon>
        <taxon>Hyphomicrobiales</taxon>
        <taxon>Pleomorphomonadaceae</taxon>
        <taxon>Pleomorphomonas</taxon>
    </lineage>
</organism>
<evidence type="ECO:0000256" key="5">
    <source>
        <dbReference type="ARBA" id="ARBA00023136"/>
    </source>
</evidence>
<evidence type="ECO:0000256" key="4">
    <source>
        <dbReference type="ARBA" id="ARBA00022989"/>
    </source>
</evidence>
<accession>A0A2G9WYT1</accession>
<dbReference type="Gene3D" id="3.40.50.300">
    <property type="entry name" value="P-loop containing nucleotide triphosphate hydrolases"/>
    <property type="match status" value="1"/>
</dbReference>
<keyword evidence="2" id="KW-1003">Cell membrane</keyword>
<keyword evidence="5 7" id="KW-0472">Membrane</keyword>
<evidence type="ECO:0008006" key="12">
    <source>
        <dbReference type="Google" id="ProtNLM"/>
    </source>
</evidence>
<evidence type="ECO:0000313" key="11">
    <source>
        <dbReference type="Proteomes" id="UP000231070"/>
    </source>
</evidence>
<proteinExistence type="predicted"/>
<evidence type="ECO:0000256" key="2">
    <source>
        <dbReference type="ARBA" id="ARBA00022475"/>
    </source>
</evidence>
<name>A0A2G9WYT1_9HYPH</name>
<protein>
    <recommendedName>
        <fullName evidence="12">Polysaccharide chain length determinant N-terminal domain-containing protein</fullName>
    </recommendedName>
</protein>
<keyword evidence="6" id="KW-0175">Coiled coil</keyword>
<evidence type="ECO:0000256" key="6">
    <source>
        <dbReference type="SAM" id="Coils"/>
    </source>
</evidence>
<evidence type="ECO:0000259" key="9">
    <source>
        <dbReference type="Pfam" id="PF13807"/>
    </source>
</evidence>
<dbReference type="Proteomes" id="UP000231070">
    <property type="component" value="Unassembled WGS sequence"/>
</dbReference>
<dbReference type="PANTHER" id="PTHR32309">
    <property type="entry name" value="TYROSINE-PROTEIN KINASE"/>
    <property type="match status" value="1"/>
</dbReference>
<keyword evidence="11" id="KW-1185">Reference proteome</keyword>
<dbReference type="InterPro" id="IPR050445">
    <property type="entry name" value="Bact_polysacc_biosynth/exp"/>
</dbReference>
<dbReference type="Pfam" id="PF13807">
    <property type="entry name" value="GNVR"/>
    <property type="match status" value="1"/>
</dbReference>
<dbReference type="AlphaFoldDB" id="A0A2G9WYT1"/>
<dbReference type="GO" id="GO:0004713">
    <property type="term" value="F:protein tyrosine kinase activity"/>
    <property type="evidence" value="ECO:0007669"/>
    <property type="project" value="TreeGrafter"/>
</dbReference>
<comment type="subcellular location">
    <subcellularLocation>
        <location evidence="1">Cell membrane</location>
        <topology evidence="1">Multi-pass membrane protein</topology>
    </subcellularLocation>
</comment>
<keyword evidence="4 7" id="KW-1133">Transmembrane helix</keyword>
<evidence type="ECO:0000256" key="7">
    <source>
        <dbReference type="SAM" id="Phobius"/>
    </source>
</evidence>
<gene>
    <name evidence="10" type="ORF">CJ014_08200</name>
</gene>
<reference evidence="10 11" key="1">
    <citation type="submission" date="2017-08" db="EMBL/GenBank/DDBJ databases">
        <title>Pleomorphomonas carboxidotrophicus sp. nov., a new mesophilic hydrogenogenic carboxidotroph.</title>
        <authorList>
            <person name="Esquivel-Elizondo S."/>
            <person name="Krajmalnik-Brown R."/>
            <person name="Maldonado J."/>
        </authorList>
    </citation>
    <scope>NUCLEOTIDE SEQUENCE [LARGE SCALE GENOMIC DNA]</scope>
    <source>
        <strain evidence="10 11">SVCO-16</strain>
    </source>
</reference>
<evidence type="ECO:0000259" key="8">
    <source>
        <dbReference type="Pfam" id="PF02706"/>
    </source>
</evidence>
<dbReference type="InterPro" id="IPR027417">
    <property type="entry name" value="P-loop_NTPase"/>
</dbReference>
<dbReference type="GO" id="GO:0005886">
    <property type="term" value="C:plasma membrane"/>
    <property type="evidence" value="ECO:0007669"/>
    <property type="project" value="UniProtKB-SubCell"/>
</dbReference>
<keyword evidence="3 7" id="KW-0812">Transmembrane</keyword>
<dbReference type="PANTHER" id="PTHR32309:SF13">
    <property type="entry name" value="FERRIC ENTEROBACTIN TRANSPORT PROTEIN FEPE"/>
    <property type="match status" value="1"/>
</dbReference>
<feature type="domain" description="Tyrosine-protein kinase G-rich" evidence="9">
    <location>
        <begin position="378"/>
        <end position="450"/>
    </location>
</feature>
<dbReference type="InterPro" id="IPR003856">
    <property type="entry name" value="LPS_length_determ_N"/>
</dbReference>
<feature type="transmembrane region" description="Helical" evidence="7">
    <location>
        <begin position="430"/>
        <end position="449"/>
    </location>
</feature>
<dbReference type="EMBL" id="NQVN01000003">
    <property type="protein sequence ID" value="PIO99878.1"/>
    <property type="molecule type" value="Genomic_DNA"/>
</dbReference>
<evidence type="ECO:0000256" key="3">
    <source>
        <dbReference type="ARBA" id="ARBA00022692"/>
    </source>
</evidence>